<evidence type="ECO:0000313" key="4">
    <source>
        <dbReference type="EMBL" id="MBB5202507.1"/>
    </source>
</evidence>
<feature type="coiled-coil region" evidence="3">
    <location>
        <begin position="261"/>
        <end position="288"/>
    </location>
</feature>
<gene>
    <name evidence="4" type="ORF">HNR39_004374</name>
</gene>
<comment type="caution">
    <text evidence="4">The sequence shown here is derived from an EMBL/GenBank/DDBJ whole genome shotgun (WGS) entry which is preliminary data.</text>
</comment>
<dbReference type="NCBIfam" id="TIGR01845">
    <property type="entry name" value="outer_NodT"/>
    <property type="match status" value="1"/>
</dbReference>
<dbReference type="GO" id="GO:0015562">
    <property type="term" value="F:efflux transmembrane transporter activity"/>
    <property type="evidence" value="ECO:0007669"/>
    <property type="project" value="InterPro"/>
</dbReference>
<protein>
    <submittedName>
        <fullName evidence="4">NodT family efflux transporter outer membrane factor (OMF) lipoprotein</fullName>
    </submittedName>
</protein>
<dbReference type="PANTHER" id="PTHR30203:SF33">
    <property type="entry name" value="BLR4455 PROTEIN"/>
    <property type="match status" value="1"/>
</dbReference>
<keyword evidence="3" id="KW-0175">Coiled coil</keyword>
<dbReference type="AlphaFoldDB" id="A0A840RV61"/>
<evidence type="ECO:0000256" key="1">
    <source>
        <dbReference type="ARBA" id="ARBA00007613"/>
    </source>
</evidence>
<name>A0A840RV61_9BURK</name>
<dbReference type="Pfam" id="PF02321">
    <property type="entry name" value="OEP"/>
    <property type="match status" value="2"/>
</dbReference>
<evidence type="ECO:0000256" key="2">
    <source>
        <dbReference type="RuleBase" id="RU362097"/>
    </source>
</evidence>
<dbReference type="Gene3D" id="1.20.1600.10">
    <property type="entry name" value="Outer membrane efflux proteins (OEP)"/>
    <property type="match status" value="1"/>
</dbReference>
<dbReference type="Proteomes" id="UP000571084">
    <property type="component" value="Unassembled WGS sequence"/>
</dbReference>
<sequence>MISTKFIPHHRACFASPINASISLIGPRTAPTTTIFLNGCKRALSPTGLATGLAAIAMLLGGCAAGPDYVRPPLDTPSAYKENIAWKTATPQQIDPHHSWWEIYGDSTLNTLMTEANRANQNISQAEAQYRQSRAVADLARAGFWPTASVGVGVGRARIVSSGIPALGNNYSASLNASWEPDLWGGVRRVVESGEAGTQASAADLAAARLSIQTTLAQDYLQLRTTDQLKDLYARTDATFARSLALIQHQYDAGVALRSDVAQAETQLRTAQAQAIDLDAQRNQLEHAIAILLGKAPAEFTLTAVPSASMSPLVAPLPLIPPGLPSDLLERRPDIAAAERRAALANANIGVARAAYFPALMLGAGGAFNSASLAQWFNTPGRVWSLGASLAQTIFDGGLRRARSAQAIAAYDIAVAQYKQTVLSGFQDVEDNLSTLHVLDQEGSVQDQAVVASELSARLALLQYRAGTTTFLSVATAQTLALSNARTAVQIRGRQLVASVGLIKAIGGGWDASALKKEPLKKSR</sequence>
<dbReference type="GO" id="GO:0005886">
    <property type="term" value="C:plasma membrane"/>
    <property type="evidence" value="ECO:0007669"/>
    <property type="project" value="UniProtKB-SubCell"/>
</dbReference>
<comment type="subcellular location">
    <subcellularLocation>
        <location evidence="2">Cell membrane</location>
        <topology evidence="2">Lipid-anchor</topology>
    </subcellularLocation>
</comment>
<dbReference type="InterPro" id="IPR003423">
    <property type="entry name" value="OMP_efflux"/>
</dbReference>
<evidence type="ECO:0000256" key="3">
    <source>
        <dbReference type="SAM" id="Coils"/>
    </source>
</evidence>
<dbReference type="InterPro" id="IPR010131">
    <property type="entry name" value="MdtP/NodT-like"/>
</dbReference>
<organism evidence="4 5">
    <name type="scientific">Glaciimonas immobilis</name>
    <dbReference type="NCBI Taxonomy" id="728004"/>
    <lineage>
        <taxon>Bacteria</taxon>
        <taxon>Pseudomonadati</taxon>
        <taxon>Pseudomonadota</taxon>
        <taxon>Betaproteobacteria</taxon>
        <taxon>Burkholderiales</taxon>
        <taxon>Oxalobacteraceae</taxon>
        <taxon>Glaciimonas</taxon>
    </lineage>
</organism>
<dbReference type="SUPFAM" id="SSF56954">
    <property type="entry name" value="Outer membrane efflux proteins (OEP)"/>
    <property type="match status" value="1"/>
</dbReference>
<keyword evidence="2" id="KW-0472">Membrane</keyword>
<keyword evidence="2 4" id="KW-0449">Lipoprotein</keyword>
<keyword evidence="2" id="KW-0812">Transmembrane</keyword>
<keyword evidence="2" id="KW-0564">Palmitate</keyword>
<evidence type="ECO:0000313" key="5">
    <source>
        <dbReference type="Proteomes" id="UP000571084"/>
    </source>
</evidence>
<comment type="similarity">
    <text evidence="1 2">Belongs to the outer membrane factor (OMF) (TC 1.B.17) family.</text>
</comment>
<feature type="coiled-coil region" evidence="3">
    <location>
        <begin position="109"/>
        <end position="136"/>
    </location>
</feature>
<proteinExistence type="inferred from homology"/>
<keyword evidence="2" id="KW-1134">Transmembrane beta strand</keyword>
<dbReference type="PANTHER" id="PTHR30203">
    <property type="entry name" value="OUTER MEMBRANE CATION EFFLUX PROTEIN"/>
    <property type="match status" value="1"/>
</dbReference>
<dbReference type="Gene3D" id="2.20.200.10">
    <property type="entry name" value="Outer membrane efflux proteins (OEP)"/>
    <property type="match status" value="1"/>
</dbReference>
<reference evidence="4 5" key="1">
    <citation type="submission" date="2020-08" db="EMBL/GenBank/DDBJ databases">
        <title>Genomic Encyclopedia of Type Strains, Phase IV (KMG-IV): sequencing the most valuable type-strain genomes for metagenomic binning, comparative biology and taxonomic classification.</title>
        <authorList>
            <person name="Goeker M."/>
        </authorList>
    </citation>
    <scope>NUCLEOTIDE SEQUENCE [LARGE SCALE GENOMIC DNA]</scope>
    <source>
        <strain evidence="4 5">DSM 23240</strain>
    </source>
</reference>
<accession>A0A840RV61</accession>
<dbReference type="EMBL" id="JACHHQ010000016">
    <property type="protein sequence ID" value="MBB5202507.1"/>
    <property type="molecule type" value="Genomic_DNA"/>
</dbReference>
<keyword evidence="5" id="KW-1185">Reference proteome</keyword>